<dbReference type="Pfam" id="PF00041">
    <property type="entry name" value="fn3"/>
    <property type="match status" value="1"/>
</dbReference>
<evidence type="ECO:0000313" key="3">
    <source>
        <dbReference type="Proteomes" id="UP000281993"/>
    </source>
</evidence>
<dbReference type="SUPFAM" id="SSF49265">
    <property type="entry name" value="Fibronectin type III"/>
    <property type="match status" value="1"/>
</dbReference>
<dbReference type="SMART" id="SM00060">
    <property type="entry name" value="FN3"/>
    <property type="match status" value="1"/>
</dbReference>
<dbReference type="Gene3D" id="2.60.40.10">
    <property type="entry name" value="Immunoglobulins"/>
    <property type="match status" value="1"/>
</dbReference>
<dbReference type="PROSITE" id="PS50853">
    <property type="entry name" value="FN3"/>
    <property type="match status" value="1"/>
</dbReference>
<dbReference type="CDD" id="cd00063">
    <property type="entry name" value="FN3"/>
    <property type="match status" value="1"/>
</dbReference>
<gene>
    <name evidence="2" type="primary">70</name>
    <name evidence="2" type="ORF">SEA_VALENTINIPUFF_70</name>
</gene>
<evidence type="ECO:0000313" key="2">
    <source>
        <dbReference type="EMBL" id="AYD87365.1"/>
    </source>
</evidence>
<keyword evidence="3" id="KW-1185">Reference proteome</keyword>
<organism evidence="2 3">
    <name type="scientific">Microbacterium phage ValentiniPuff</name>
    <dbReference type="NCBI Taxonomy" id="2315705"/>
    <lineage>
        <taxon>Viruses</taxon>
        <taxon>Duplodnaviria</taxon>
        <taxon>Heunggongvirae</taxon>
        <taxon>Uroviricota</taxon>
        <taxon>Caudoviricetes</taxon>
        <taxon>Valentinivirus</taxon>
        <taxon>Valentinivirus valentinipuff</taxon>
    </lineage>
</organism>
<name>A0A386KP49_9CAUD</name>
<dbReference type="InterPro" id="IPR013783">
    <property type="entry name" value="Ig-like_fold"/>
</dbReference>
<sequence>MTDYNENYSGRDQYYLRLRVTLHSQSGNSSRFSYQLAAVSKSGYGSWTATDAPYSVSIGGSVVASGSANLDMGPGSNDYTGKTIVLTSGTTGFIAHNSAGYLTVAVAGSHGSLPTFGSASPTGSFVAPRIPKAPAAPTLYTPGPNPDQITATSFRYRFSGGDNGGSAIIEWQAQVATDAAYTDDVQTVSSSGTTVFTGRPPGVRQYARARGRNAVGWGAWGAVGIADLPGAAPSAPLNVLLITTPPDTINVDWDAPTNTGGKAITGYDVQRARDSNFSTGLVQTSVAGDVTEANLTGLEPAVTYWIRVRAKNADAVGAWSTVLSTLIPAGSKVWTGAVWKAAVWRVWTGSLHKAAIVKVWNGTDWVLAK</sequence>
<proteinExistence type="predicted"/>
<dbReference type="EMBL" id="MH825712">
    <property type="protein sequence ID" value="AYD87365.1"/>
    <property type="molecule type" value="Genomic_DNA"/>
</dbReference>
<dbReference type="PRINTS" id="PR00014">
    <property type="entry name" value="FNTYPEIII"/>
</dbReference>
<dbReference type="InterPro" id="IPR003961">
    <property type="entry name" value="FN3_dom"/>
</dbReference>
<reference evidence="2 3" key="1">
    <citation type="submission" date="2018-08" db="EMBL/GenBank/DDBJ databases">
        <authorList>
            <person name="Preder H."/>
            <person name="Servin-Meza L.A."/>
            <person name="Bonilla J.A."/>
            <person name="Klyczek K."/>
            <person name="Garlena R.A."/>
            <person name="Russell D.A."/>
            <person name="Pope W.H."/>
            <person name="Jacobs-Sera D."/>
            <person name="Hatfull G.F."/>
        </authorList>
    </citation>
    <scope>NUCLEOTIDE SEQUENCE [LARGE SCALE GENOMIC DNA]</scope>
</reference>
<accession>A0A386KP49</accession>
<feature type="domain" description="Fibronectin type-III" evidence="1">
    <location>
        <begin position="232"/>
        <end position="330"/>
    </location>
</feature>
<dbReference type="Proteomes" id="UP000281993">
    <property type="component" value="Segment"/>
</dbReference>
<dbReference type="InterPro" id="IPR036116">
    <property type="entry name" value="FN3_sf"/>
</dbReference>
<protein>
    <submittedName>
        <fullName evidence="2">Minor tail protein</fullName>
    </submittedName>
</protein>
<evidence type="ECO:0000259" key="1">
    <source>
        <dbReference type="PROSITE" id="PS50853"/>
    </source>
</evidence>